<reference evidence="2" key="1">
    <citation type="submission" date="2021-03" db="EMBL/GenBank/DDBJ databases">
        <authorList>
            <person name="Wang G."/>
        </authorList>
    </citation>
    <scope>NUCLEOTIDE SEQUENCE</scope>
    <source>
        <strain evidence="2">KCTC 12899</strain>
    </source>
</reference>
<proteinExistence type="predicted"/>
<evidence type="ECO:0000313" key="2">
    <source>
        <dbReference type="EMBL" id="MBO1321100.1"/>
    </source>
</evidence>
<accession>A0A8J7QN77</accession>
<protein>
    <recommendedName>
        <fullName evidence="4">Ig-like domain-containing protein</fullName>
    </recommendedName>
</protein>
<name>A0A8J7QN77_9BACT</name>
<dbReference type="Proteomes" id="UP000664417">
    <property type="component" value="Unassembled WGS sequence"/>
</dbReference>
<dbReference type="RefSeq" id="WP_207861072.1">
    <property type="nucleotide sequence ID" value="NZ_JAFREP010000021.1"/>
</dbReference>
<dbReference type="EMBL" id="JAFREP010000021">
    <property type="protein sequence ID" value="MBO1321100.1"/>
    <property type="molecule type" value="Genomic_DNA"/>
</dbReference>
<dbReference type="AlphaFoldDB" id="A0A8J7QN77"/>
<keyword evidence="3" id="KW-1185">Reference proteome</keyword>
<dbReference type="Gene3D" id="2.60.40.10">
    <property type="entry name" value="Immunoglobulins"/>
    <property type="match status" value="1"/>
</dbReference>
<gene>
    <name evidence="2" type="ORF">J3U88_21655</name>
</gene>
<comment type="caution">
    <text evidence="2">The sequence shown here is derived from an EMBL/GenBank/DDBJ whole genome shotgun (WGS) entry which is preliminary data.</text>
</comment>
<dbReference type="InterPro" id="IPR013783">
    <property type="entry name" value="Ig-like_fold"/>
</dbReference>
<evidence type="ECO:0000313" key="3">
    <source>
        <dbReference type="Proteomes" id="UP000664417"/>
    </source>
</evidence>
<dbReference type="SUPFAM" id="SSF50998">
    <property type="entry name" value="Quinoprotein alcohol dehydrogenase-like"/>
    <property type="match status" value="1"/>
</dbReference>
<evidence type="ECO:0000256" key="1">
    <source>
        <dbReference type="SAM" id="SignalP"/>
    </source>
</evidence>
<organism evidence="2 3">
    <name type="scientific">Acanthopleuribacter pedis</name>
    <dbReference type="NCBI Taxonomy" id="442870"/>
    <lineage>
        <taxon>Bacteria</taxon>
        <taxon>Pseudomonadati</taxon>
        <taxon>Acidobacteriota</taxon>
        <taxon>Holophagae</taxon>
        <taxon>Acanthopleuribacterales</taxon>
        <taxon>Acanthopleuribacteraceae</taxon>
        <taxon>Acanthopleuribacter</taxon>
    </lineage>
</organism>
<evidence type="ECO:0008006" key="4">
    <source>
        <dbReference type="Google" id="ProtNLM"/>
    </source>
</evidence>
<feature type="signal peptide" evidence="1">
    <location>
        <begin position="1"/>
        <end position="19"/>
    </location>
</feature>
<sequence length="752" mass="84282">MLKNIWFGVACLVIATLQAQVPLFEEIASFSRQHYSGWTTNDHLLVGELPCEGLVFYDTTDVTTLDVVGEFPINERSVVTLFWGDAMVFLSESHLSVIDASTPAQPRLARKQALPEGFVPYQMRLAGNQVIVGGVHRDNLVPPALLVLFRLDLSDGRAQFEPLHLPEPFPRFTDHWLFNEQALYVVVSGEMWRYDLDPAGMPENRRTHLMEGMYDPHAPVFYNGGVLVNSQDGLYFVDGTDLSASRRLTFFSYPTHSLTVHGDRAILLDQWQIHLIDLSNFNNVTFEPQYGYVAQSIHAHYDGNRDLLLTANQDRVNLVSPLLEGTLAHREVVLRDFISNFEGFARRDDLIAATASRRLVLARPEGKGALSVLAEIAIPFYDAHLELVGDILYVQNASGFSDRLRLYRVTDPTDPVFLGEFSNHDFAVDGNRLVFLNDGPSPTITVQDASDPANLQTIGVIRLPKYETYERRYYRGLLLQEDLVVVGNASWILVYQFQEGAYRFVSEFEVSAFASVEQLEKQNDHLIVGLYSSLALYDISDPGTPRPLDRVDPQQVTTSRRPLAGVADSFVYYHQLNEMLVYRISDQNRFEAVPLVGSKGYSGFRLVDGRLLAGLNCPNRLAVLEASLCQPPQLTAVPTGPRFLCDRMITDLIVEAEGQNLNYQWYADGEPVSNGAFARLTVEVTEQDVMYHCEVRGDCGVQVTEPVMVAPTVCDLVQGYALWQSDGRFCDTRNPSVLRFVAAMNNGGDCQL</sequence>
<dbReference type="InterPro" id="IPR011047">
    <property type="entry name" value="Quinoprotein_ADH-like_sf"/>
</dbReference>
<feature type="chain" id="PRO_5035189518" description="Ig-like domain-containing protein" evidence="1">
    <location>
        <begin position="20"/>
        <end position="752"/>
    </location>
</feature>
<keyword evidence="1" id="KW-0732">Signal</keyword>